<reference evidence="3" key="1">
    <citation type="submission" date="2018-07" db="EMBL/GenBank/DDBJ databases">
        <authorList>
            <person name="Liu B.-T."/>
            <person name="Du Z."/>
        </authorList>
    </citation>
    <scope>NUCLEOTIDE SEQUENCE [LARGE SCALE GENOMIC DNA]</scope>
    <source>
        <strain evidence="3">XYN52</strain>
    </source>
</reference>
<dbReference type="RefSeq" id="WP_114646080.1">
    <property type="nucleotide sequence ID" value="NZ_QQNH01000013.1"/>
</dbReference>
<evidence type="ECO:0000313" key="2">
    <source>
        <dbReference type="EMBL" id="RDE08666.1"/>
    </source>
</evidence>
<dbReference type="Pfam" id="PF05016">
    <property type="entry name" value="ParE_toxin"/>
    <property type="match status" value="1"/>
</dbReference>
<name>A0A369W1V9_9HYPH</name>
<dbReference type="InterPro" id="IPR035093">
    <property type="entry name" value="RelE/ParE_toxin_dom_sf"/>
</dbReference>
<keyword evidence="1" id="KW-1277">Toxin-antitoxin system</keyword>
<sequence>MMPHEIVFSAQAGHQLRALSRYLTLEASPVVAKRYLTRLTDFCHSLSRFPSRGLPRSEVLPGLRTITYGRSVTIAYLIDENTVVIMGIYTGGQDYLSALSKDR</sequence>
<comment type="caution">
    <text evidence="2">The sequence shown here is derived from an EMBL/GenBank/DDBJ whole genome shotgun (WGS) entry which is preliminary data.</text>
</comment>
<protein>
    <submittedName>
        <fullName evidence="2">Type II toxin-antitoxin system RelE/ParE family toxin</fullName>
    </submittedName>
</protein>
<gene>
    <name evidence="2" type="ORF">DVH29_10235</name>
</gene>
<dbReference type="AlphaFoldDB" id="A0A369W1V9"/>
<evidence type="ECO:0000313" key="3">
    <source>
        <dbReference type="Proteomes" id="UP000253759"/>
    </source>
</evidence>
<dbReference type="OrthoDB" id="9814952at2"/>
<evidence type="ECO:0000256" key="1">
    <source>
        <dbReference type="ARBA" id="ARBA00022649"/>
    </source>
</evidence>
<dbReference type="InterPro" id="IPR007712">
    <property type="entry name" value="RelE/ParE_toxin"/>
</dbReference>
<accession>A0A369W1V9</accession>
<dbReference type="Proteomes" id="UP000253759">
    <property type="component" value="Unassembled WGS sequence"/>
</dbReference>
<dbReference type="EMBL" id="QQNH01000013">
    <property type="protein sequence ID" value="RDE08666.1"/>
    <property type="molecule type" value="Genomic_DNA"/>
</dbReference>
<dbReference type="Gene3D" id="3.30.2310.20">
    <property type="entry name" value="RelE-like"/>
    <property type="match status" value="1"/>
</dbReference>
<proteinExistence type="predicted"/>
<organism evidence="2 3">
    <name type="scientific">Pelagibacterium lacus</name>
    <dbReference type="NCBI Taxonomy" id="2282655"/>
    <lineage>
        <taxon>Bacteria</taxon>
        <taxon>Pseudomonadati</taxon>
        <taxon>Pseudomonadota</taxon>
        <taxon>Alphaproteobacteria</taxon>
        <taxon>Hyphomicrobiales</taxon>
        <taxon>Devosiaceae</taxon>
        <taxon>Pelagibacterium</taxon>
    </lineage>
</organism>
<keyword evidence="3" id="KW-1185">Reference proteome</keyword>